<evidence type="ECO:0000256" key="3">
    <source>
        <dbReference type="PROSITE-ProRule" id="PRU00339"/>
    </source>
</evidence>
<dbReference type="SUPFAM" id="SSF48452">
    <property type="entry name" value="TPR-like"/>
    <property type="match status" value="1"/>
</dbReference>
<dbReference type="InterPro" id="IPR011990">
    <property type="entry name" value="TPR-like_helical_dom_sf"/>
</dbReference>
<feature type="repeat" description="TPR" evidence="3">
    <location>
        <begin position="168"/>
        <end position="201"/>
    </location>
</feature>
<keyword evidence="4" id="KW-0812">Transmembrane</keyword>
<keyword evidence="6" id="KW-1185">Reference proteome</keyword>
<dbReference type="Proteomes" id="UP000286701">
    <property type="component" value="Unassembled WGS sequence"/>
</dbReference>
<dbReference type="AlphaFoldDB" id="A0A444MT44"/>
<dbReference type="SMART" id="SM00028">
    <property type="entry name" value="TPR"/>
    <property type="match status" value="3"/>
</dbReference>
<dbReference type="InterPro" id="IPR016032">
    <property type="entry name" value="Sig_transdc_resp-reg_C-effctor"/>
</dbReference>
<evidence type="ECO:0000256" key="1">
    <source>
        <dbReference type="ARBA" id="ARBA00022737"/>
    </source>
</evidence>
<dbReference type="GO" id="GO:0003677">
    <property type="term" value="F:DNA binding"/>
    <property type="evidence" value="ECO:0007669"/>
    <property type="project" value="InterPro"/>
</dbReference>
<gene>
    <name evidence="5" type="ORF">EPL05_05355</name>
</gene>
<accession>A0A444MT44</accession>
<dbReference type="EMBL" id="SBIW01000002">
    <property type="protein sequence ID" value="RWY55803.1"/>
    <property type="molecule type" value="Genomic_DNA"/>
</dbReference>
<keyword evidence="4" id="KW-0472">Membrane</keyword>
<dbReference type="Pfam" id="PF13424">
    <property type="entry name" value="TPR_12"/>
    <property type="match status" value="1"/>
</dbReference>
<dbReference type="GO" id="GO:0006355">
    <property type="term" value="P:regulation of DNA-templated transcription"/>
    <property type="evidence" value="ECO:0007669"/>
    <property type="project" value="InterPro"/>
</dbReference>
<keyword evidence="1" id="KW-0677">Repeat</keyword>
<dbReference type="PANTHER" id="PTHR45641:SF19">
    <property type="entry name" value="NEPHROCYSTIN-3"/>
    <property type="match status" value="1"/>
</dbReference>
<evidence type="ECO:0000256" key="2">
    <source>
        <dbReference type="ARBA" id="ARBA00022803"/>
    </source>
</evidence>
<dbReference type="Gene3D" id="1.25.40.10">
    <property type="entry name" value="Tetratricopeptide repeat domain"/>
    <property type="match status" value="1"/>
</dbReference>
<keyword evidence="2 3" id="KW-0802">TPR repeat</keyword>
<evidence type="ECO:0000313" key="6">
    <source>
        <dbReference type="Proteomes" id="UP000286701"/>
    </source>
</evidence>
<protein>
    <submittedName>
        <fullName evidence="5">Tetratricopeptide repeat protein</fullName>
    </submittedName>
</protein>
<feature type="transmembrane region" description="Helical" evidence="4">
    <location>
        <begin position="363"/>
        <end position="380"/>
    </location>
</feature>
<sequence length="545" mass="63254">MSEDKRVEGARLMYKNNCRNMAERDAMKSLDDLTVIAKEKADLPLECAVFDMRADYYSVNRRYNPLSNLYYDKAISFADEHALPLETAIYMHRKAVYLLIYKQNISACRYFLFSQEKFREIGFDKVPDMGSYFSELADFYYAMGDYDNARENLKQTLKYQQPATRARINTLNTIGLTYRSTQQFKTAMRYFDEALNMAKTIRDSAWVGITTGNIGSIYFMRGEYKKALPLIQTDYKVSLQYNQTVNAVTALLRLVKISLEADSLSQASKQLSIADELLNQSREDVLKYRVTYYKLKASLYEKLGNMTQSNLFNKKYSAAKDSLENRDNLAAIEGVRLQWELDKSKAQINKLKINAEIGAYKRNTVIIVLLLLMVISILIYKRQRLKTKKDQELLASEKLRLDEELNNATLALHGYTENLMQKNLLIEEFKTEVEKLQLKFSSEGDARELDNMMKAHIMTDENWGEFKKLFTKVHPAFFYRLRNKYPHLTGTDTRLMALIKLNLNNREMAGMLGITTDGIKKAKQRLRKKMELKAGDEIEDMVTKL</sequence>
<evidence type="ECO:0000256" key="4">
    <source>
        <dbReference type="SAM" id="Phobius"/>
    </source>
</evidence>
<dbReference type="PROSITE" id="PS50005">
    <property type="entry name" value="TPR"/>
    <property type="match status" value="1"/>
</dbReference>
<organism evidence="5 6">
    <name type="scientific">Mucilaginibacter gilvus</name>
    <dbReference type="NCBI Taxonomy" id="2305909"/>
    <lineage>
        <taxon>Bacteria</taxon>
        <taxon>Pseudomonadati</taxon>
        <taxon>Bacteroidota</taxon>
        <taxon>Sphingobacteriia</taxon>
        <taxon>Sphingobacteriales</taxon>
        <taxon>Sphingobacteriaceae</taxon>
        <taxon>Mucilaginibacter</taxon>
    </lineage>
</organism>
<dbReference type="PANTHER" id="PTHR45641">
    <property type="entry name" value="TETRATRICOPEPTIDE REPEAT PROTEIN (AFU_ORTHOLOGUE AFUA_6G03870)"/>
    <property type="match status" value="1"/>
</dbReference>
<name>A0A444MT44_9SPHI</name>
<keyword evidence="4" id="KW-1133">Transmembrane helix</keyword>
<proteinExistence type="predicted"/>
<comment type="caution">
    <text evidence="5">The sequence shown here is derived from an EMBL/GenBank/DDBJ whole genome shotgun (WGS) entry which is preliminary data.</text>
</comment>
<dbReference type="SUPFAM" id="SSF46894">
    <property type="entry name" value="C-terminal effector domain of the bipartite response regulators"/>
    <property type="match status" value="1"/>
</dbReference>
<dbReference type="InterPro" id="IPR019734">
    <property type="entry name" value="TPR_rpt"/>
</dbReference>
<dbReference type="OrthoDB" id="621195at2"/>
<evidence type="ECO:0000313" key="5">
    <source>
        <dbReference type="EMBL" id="RWY55803.1"/>
    </source>
</evidence>
<reference evidence="5 6" key="1">
    <citation type="submission" date="2019-01" db="EMBL/GenBank/DDBJ databases">
        <title>Mucilaginibacter antarcticum sp. nov., isolated from antarctic soil.</title>
        <authorList>
            <person name="Yan Y.-Q."/>
            <person name="Du Z.-J."/>
        </authorList>
    </citation>
    <scope>NUCLEOTIDE SEQUENCE [LARGE SCALE GENOMIC DNA]</scope>
    <source>
        <strain evidence="5 6">F01003</strain>
    </source>
</reference>